<keyword evidence="6" id="KW-0694">RNA-binding</keyword>
<comment type="function">
    <text evidence="6">Binds 16S rRNA, required for the assembly of 30S particles and may also be responsible for determining the conformation of the 16S rRNA at the A site.</text>
</comment>
<keyword evidence="4 6" id="KW-0687">Ribonucleoprotein</keyword>
<proteinExistence type="inferred from homology"/>
<keyword evidence="8" id="KW-1185">Reference proteome</keyword>
<evidence type="ECO:0000256" key="3">
    <source>
        <dbReference type="ARBA" id="ARBA00022980"/>
    </source>
</evidence>
<dbReference type="Gene3D" id="4.10.830.10">
    <property type="entry name" value="30s Ribosomal Protein S14, Chain N"/>
    <property type="match status" value="1"/>
</dbReference>
<evidence type="ECO:0000313" key="7">
    <source>
        <dbReference type="EMBL" id="PTQ85909.1"/>
    </source>
</evidence>
<evidence type="ECO:0000256" key="6">
    <source>
        <dbReference type="HAMAP-Rule" id="MF_00537"/>
    </source>
</evidence>
<gene>
    <name evidence="6" type="primary">rpsN</name>
    <name evidence="7" type="ORF">C8U37_10212</name>
</gene>
<dbReference type="PANTHER" id="PTHR19836:SF19">
    <property type="entry name" value="SMALL RIBOSOMAL SUBUNIT PROTEIN US14M"/>
    <property type="match status" value="1"/>
</dbReference>
<dbReference type="GO" id="GO:0006412">
    <property type="term" value="P:translation"/>
    <property type="evidence" value="ECO:0007669"/>
    <property type="project" value="UniProtKB-UniRule"/>
</dbReference>
<evidence type="ECO:0000313" key="8">
    <source>
        <dbReference type="Proteomes" id="UP000244161"/>
    </source>
</evidence>
<evidence type="ECO:0000256" key="1">
    <source>
        <dbReference type="ARBA" id="ARBA00009083"/>
    </source>
</evidence>
<dbReference type="Proteomes" id="UP000244161">
    <property type="component" value="Unassembled WGS sequence"/>
</dbReference>
<dbReference type="NCBIfam" id="NF006477">
    <property type="entry name" value="PRK08881.1"/>
    <property type="match status" value="1"/>
</dbReference>
<keyword evidence="2 6" id="KW-0699">rRNA-binding</keyword>
<dbReference type="InterPro" id="IPR043140">
    <property type="entry name" value="Ribosomal_uS14_sf"/>
</dbReference>
<evidence type="ECO:0000256" key="2">
    <source>
        <dbReference type="ARBA" id="ARBA00022730"/>
    </source>
</evidence>
<dbReference type="GO" id="GO:0003735">
    <property type="term" value="F:structural constituent of ribosome"/>
    <property type="evidence" value="ECO:0007669"/>
    <property type="project" value="InterPro"/>
</dbReference>
<sequence length="89" mass="10382">MAKKSKIAKARKQREVIEKYAAVRKELKEANDYLALAKLPKDSNPNRYKNRDLIDGRPRAYMRKFGMSRISFRQLAHMGFIPGVQKASW</sequence>
<dbReference type="PANTHER" id="PTHR19836">
    <property type="entry name" value="30S RIBOSOMAL PROTEIN S14"/>
    <property type="match status" value="1"/>
</dbReference>
<dbReference type="SUPFAM" id="SSF57716">
    <property type="entry name" value="Glucocorticoid receptor-like (DNA-binding domain)"/>
    <property type="match status" value="1"/>
</dbReference>
<evidence type="ECO:0000256" key="4">
    <source>
        <dbReference type="ARBA" id="ARBA00023274"/>
    </source>
</evidence>
<dbReference type="RefSeq" id="WP_108031504.1">
    <property type="nucleotide sequence ID" value="NZ_QAOM01000002.1"/>
</dbReference>
<dbReference type="HAMAP" id="MF_00537">
    <property type="entry name" value="Ribosomal_uS14_1"/>
    <property type="match status" value="1"/>
</dbReference>
<comment type="similarity">
    <text evidence="1 6">Belongs to the universal ribosomal protein uS14 family.</text>
</comment>
<dbReference type="GO" id="GO:0005737">
    <property type="term" value="C:cytoplasm"/>
    <property type="evidence" value="ECO:0007669"/>
    <property type="project" value="UniProtKB-ARBA"/>
</dbReference>
<comment type="caution">
    <text evidence="7">The sequence shown here is derived from an EMBL/GenBank/DDBJ whole genome shotgun (WGS) entry which is preliminary data.</text>
</comment>
<dbReference type="InterPro" id="IPR001209">
    <property type="entry name" value="Ribosomal_uS14"/>
</dbReference>
<comment type="subunit">
    <text evidence="6">Part of the 30S ribosomal subunit. Contacts proteins S3 and S10.</text>
</comment>
<protein>
    <recommendedName>
        <fullName evidence="5 6">Small ribosomal subunit protein uS14</fullName>
    </recommendedName>
</protein>
<accession>A0A2T5IQ22</accession>
<name>A0A2T5IQ22_9LACT</name>
<organism evidence="7 8">
    <name type="scientific">Trichococcus patagoniensis</name>
    <dbReference type="NCBI Taxonomy" id="382641"/>
    <lineage>
        <taxon>Bacteria</taxon>
        <taxon>Bacillati</taxon>
        <taxon>Bacillota</taxon>
        <taxon>Bacilli</taxon>
        <taxon>Lactobacillales</taxon>
        <taxon>Carnobacteriaceae</taxon>
        <taxon>Trichococcus</taxon>
    </lineage>
</organism>
<dbReference type="Pfam" id="PF00253">
    <property type="entry name" value="Ribosomal_S14"/>
    <property type="match status" value="1"/>
</dbReference>
<dbReference type="GO" id="GO:0015935">
    <property type="term" value="C:small ribosomal subunit"/>
    <property type="evidence" value="ECO:0007669"/>
    <property type="project" value="TreeGrafter"/>
</dbReference>
<keyword evidence="3 6" id="KW-0689">Ribosomal protein</keyword>
<dbReference type="GO" id="GO:0019843">
    <property type="term" value="F:rRNA binding"/>
    <property type="evidence" value="ECO:0007669"/>
    <property type="project" value="UniProtKB-UniRule"/>
</dbReference>
<dbReference type="OrthoDB" id="9810484at2"/>
<dbReference type="AlphaFoldDB" id="A0A2T5IQ22"/>
<evidence type="ECO:0000256" key="5">
    <source>
        <dbReference type="ARBA" id="ARBA00035167"/>
    </source>
</evidence>
<dbReference type="InterPro" id="IPR023036">
    <property type="entry name" value="Ribosomal_uS14_bac/plastid"/>
</dbReference>
<reference evidence="7 8" key="1">
    <citation type="submission" date="2018-04" db="EMBL/GenBank/DDBJ databases">
        <title>Genomic Encyclopedia of Archaeal and Bacterial Type Strains, Phase II (KMG-II): from individual species to whole genera.</title>
        <authorList>
            <person name="Goeker M."/>
        </authorList>
    </citation>
    <scope>NUCLEOTIDE SEQUENCE [LARGE SCALE GENOMIC DNA]</scope>
    <source>
        <strain evidence="7 8">DSM 18806</strain>
    </source>
</reference>
<dbReference type="EMBL" id="QAOM01000002">
    <property type="protein sequence ID" value="PTQ85909.1"/>
    <property type="molecule type" value="Genomic_DNA"/>
</dbReference>